<dbReference type="GO" id="GO:0006556">
    <property type="term" value="P:S-adenosylmethionine biosynthetic process"/>
    <property type="evidence" value="ECO:0007669"/>
    <property type="project" value="TreeGrafter"/>
</dbReference>
<dbReference type="UniPathway" id="UPA00124"/>
<dbReference type="Gene3D" id="3.40.50.720">
    <property type="entry name" value="NAD(P)-binding Rossmann-like Domain"/>
    <property type="match status" value="1"/>
</dbReference>
<dbReference type="Gene3D" id="3.90.25.10">
    <property type="entry name" value="UDP-galactose 4-epimerase, domain 1"/>
    <property type="match status" value="1"/>
</dbReference>
<comment type="catalytic activity">
    <reaction evidence="5">
        <text>dTDP-beta-L-rhamnose + NADP(+) = dTDP-4-dehydro-beta-L-rhamnose + NADPH + H(+)</text>
        <dbReference type="Rhea" id="RHEA:21796"/>
        <dbReference type="ChEBI" id="CHEBI:15378"/>
        <dbReference type="ChEBI" id="CHEBI:57510"/>
        <dbReference type="ChEBI" id="CHEBI:57783"/>
        <dbReference type="ChEBI" id="CHEBI:58349"/>
        <dbReference type="ChEBI" id="CHEBI:62830"/>
        <dbReference type="EC" id="1.1.1.133"/>
    </reaction>
</comment>
<evidence type="ECO:0000256" key="4">
    <source>
        <dbReference type="ARBA" id="ARBA00017099"/>
    </source>
</evidence>
<dbReference type="Pfam" id="PF04321">
    <property type="entry name" value="RmlD_sub_bind"/>
    <property type="match status" value="1"/>
</dbReference>
<comment type="similarity">
    <text evidence="2 6">Belongs to the dTDP-4-dehydrorhamnose reductase family.</text>
</comment>
<dbReference type="InterPro" id="IPR029903">
    <property type="entry name" value="RmlD-like-bd"/>
</dbReference>
<dbReference type="EC" id="1.1.1.133" evidence="3 6"/>
<dbReference type="AlphaFoldDB" id="A0A2G1VUL7"/>
<reference evidence="8 9" key="1">
    <citation type="submission" date="2017-08" db="EMBL/GenBank/DDBJ databases">
        <title>The whole genome shortgun sequences of strain Leeuwenhoekiella nanhaiensis G18 from the South China Sea.</title>
        <authorList>
            <person name="Liu Q."/>
        </authorList>
    </citation>
    <scope>NUCLEOTIDE SEQUENCE [LARGE SCALE GENOMIC DNA]</scope>
    <source>
        <strain evidence="8 9">G18</strain>
    </source>
</reference>
<comment type="caution">
    <text evidence="8">The sequence shown here is derived from an EMBL/GenBank/DDBJ whole genome shotgun (WGS) entry which is preliminary data.</text>
</comment>
<name>A0A2G1VUL7_9FLAO</name>
<evidence type="ECO:0000256" key="5">
    <source>
        <dbReference type="ARBA" id="ARBA00048200"/>
    </source>
</evidence>
<evidence type="ECO:0000313" key="8">
    <source>
        <dbReference type="EMBL" id="PHQ30473.1"/>
    </source>
</evidence>
<keyword evidence="9" id="KW-1185">Reference proteome</keyword>
<evidence type="ECO:0000256" key="6">
    <source>
        <dbReference type="RuleBase" id="RU364082"/>
    </source>
</evidence>
<dbReference type="GO" id="GO:0008831">
    <property type="term" value="F:dTDP-4-dehydrorhamnose reductase activity"/>
    <property type="evidence" value="ECO:0007669"/>
    <property type="project" value="UniProtKB-EC"/>
</dbReference>
<dbReference type="PANTHER" id="PTHR10491:SF4">
    <property type="entry name" value="METHIONINE ADENOSYLTRANSFERASE 2 SUBUNIT BETA"/>
    <property type="match status" value="1"/>
</dbReference>
<gene>
    <name evidence="8" type="ORF">CJ305_05825</name>
</gene>
<accession>A0A2G1VUL7</accession>
<organism evidence="8 9">
    <name type="scientific">Leeuwenhoekiella nanhaiensis</name>
    <dbReference type="NCBI Taxonomy" id="1655491"/>
    <lineage>
        <taxon>Bacteria</taxon>
        <taxon>Pseudomonadati</taxon>
        <taxon>Bacteroidota</taxon>
        <taxon>Flavobacteriia</taxon>
        <taxon>Flavobacteriales</taxon>
        <taxon>Flavobacteriaceae</taxon>
        <taxon>Leeuwenhoekiella</taxon>
    </lineage>
</organism>
<keyword evidence="6" id="KW-0560">Oxidoreductase</keyword>
<sequence>MLILGASGFLGGTLYKELHRYYDTYGTYHTGKIYSDNQHFIHFDVTQNSIYEVLNQVRPTVVISALRGDFEGQVEAHEDLCDFALRTGIFVIYLSSANVFDAFTNYPSYEFDKTLSDSKYGKLKIRCENYFLNFLPETQYAIIRLPMVFGANSPRVREIKNALLLHAQIEVFPHLIMNTTTDKKLGQQIHYIINRKLSGIFHLGSNDLIHHQEFIQEIVRKINLNIKPQYKMVYTSNFDRYLAVLPKDNKLPQHLAITNEEVLAESQVF</sequence>
<dbReference type="PANTHER" id="PTHR10491">
    <property type="entry name" value="DTDP-4-DEHYDRORHAMNOSE REDUCTASE"/>
    <property type="match status" value="1"/>
</dbReference>
<evidence type="ECO:0000256" key="3">
    <source>
        <dbReference type="ARBA" id="ARBA00012929"/>
    </source>
</evidence>
<feature type="domain" description="RmlD-like substrate binding" evidence="7">
    <location>
        <begin position="2"/>
        <end position="226"/>
    </location>
</feature>
<evidence type="ECO:0000313" key="9">
    <source>
        <dbReference type="Proteomes" id="UP000229433"/>
    </source>
</evidence>
<protein>
    <recommendedName>
        <fullName evidence="4 6">dTDP-4-dehydrorhamnose reductase</fullName>
        <ecNumber evidence="3 6">1.1.1.133</ecNumber>
    </recommendedName>
</protein>
<comment type="pathway">
    <text evidence="1 6">Carbohydrate biosynthesis; dTDP-L-rhamnose biosynthesis.</text>
</comment>
<dbReference type="EMBL" id="NQXA01000002">
    <property type="protein sequence ID" value="PHQ30473.1"/>
    <property type="molecule type" value="Genomic_DNA"/>
</dbReference>
<dbReference type="SUPFAM" id="SSF51735">
    <property type="entry name" value="NAD(P)-binding Rossmann-fold domains"/>
    <property type="match status" value="1"/>
</dbReference>
<evidence type="ECO:0000256" key="1">
    <source>
        <dbReference type="ARBA" id="ARBA00004781"/>
    </source>
</evidence>
<evidence type="ECO:0000256" key="2">
    <source>
        <dbReference type="ARBA" id="ARBA00010944"/>
    </source>
</evidence>
<proteinExistence type="inferred from homology"/>
<evidence type="ECO:0000259" key="7">
    <source>
        <dbReference type="Pfam" id="PF04321"/>
    </source>
</evidence>
<comment type="function">
    <text evidence="6">Catalyzes the reduction of dTDP-6-deoxy-L-lyxo-4-hexulose to yield dTDP-L-rhamnose.</text>
</comment>
<keyword evidence="6" id="KW-0521">NADP</keyword>
<dbReference type="GO" id="GO:0048270">
    <property type="term" value="F:methionine adenosyltransferase regulator activity"/>
    <property type="evidence" value="ECO:0007669"/>
    <property type="project" value="TreeGrafter"/>
</dbReference>
<dbReference type="Proteomes" id="UP000229433">
    <property type="component" value="Unassembled WGS sequence"/>
</dbReference>
<dbReference type="InterPro" id="IPR005913">
    <property type="entry name" value="dTDP_dehydrorham_reduct"/>
</dbReference>
<dbReference type="OrthoDB" id="1415031at2"/>
<dbReference type="GO" id="GO:0019305">
    <property type="term" value="P:dTDP-rhamnose biosynthetic process"/>
    <property type="evidence" value="ECO:0007669"/>
    <property type="project" value="UniProtKB-UniPathway"/>
</dbReference>
<dbReference type="InterPro" id="IPR036291">
    <property type="entry name" value="NAD(P)-bd_dom_sf"/>
</dbReference>
<dbReference type="GO" id="GO:0048269">
    <property type="term" value="C:methionine adenosyltransferase complex"/>
    <property type="evidence" value="ECO:0007669"/>
    <property type="project" value="TreeGrafter"/>
</dbReference>